<comment type="caution">
    <text evidence="1">The sequence shown here is derived from an EMBL/GenBank/DDBJ whole genome shotgun (WGS) entry which is preliminary data.</text>
</comment>
<protein>
    <recommendedName>
        <fullName evidence="3">Calmodulin</fullName>
    </recommendedName>
</protein>
<organism evidence="1 2">
    <name type="scientific">Mytilus edulis</name>
    <name type="common">Blue mussel</name>
    <dbReference type="NCBI Taxonomy" id="6550"/>
    <lineage>
        <taxon>Eukaryota</taxon>
        <taxon>Metazoa</taxon>
        <taxon>Spiralia</taxon>
        <taxon>Lophotrochozoa</taxon>
        <taxon>Mollusca</taxon>
        <taxon>Bivalvia</taxon>
        <taxon>Autobranchia</taxon>
        <taxon>Pteriomorphia</taxon>
        <taxon>Mytilida</taxon>
        <taxon>Mytiloidea</taxon>
        <taxon>Mytilidae</taxon>
        <taxon>Mytilinae</taxon>
        <taxon>Mytilus</taxon>
    </lineage>
</organism>
<reference evidence="1" key="1">
    <citation type="submission" date="2021-03" db="EMBL/GenBank/DDBJ databases">
        <authorList>
            <person name="Bekaert M."/>
        </authorList>
    </citation>
    <scope>NUCLEOTIDE SEQUENCE</scope>
</reference>
<keyword evidence="2" id="KW-1185">Reference proteome</keyword>
<evidence type="ECO:0000313" key="1">
    <source>
        <dbReference type="EMBL" id="CAG2244324.1"/>
    </source>
</evidence>
<dbReference type="OrthoDB" id="26525at2759"/>
<dbReference type="EMBL" id="CAJPWZ010002731">
    <property type="protein sequence ID" value="CAG2244324.1"/>
    <property type="molecule type" value="Genomic_DNA"/>
</dbReference>
<proteinExistence type="predicted"/>
<evidence type="ECO:0008006" key="3">
    <source>
        <dbReference type="Google" id="ProtNLM"/>
    </source>
</evidence>
<name>A0A8S3UEI1_MYTED</name>
<gene>
    <name evidence="1" type="ORF">MEDL_56393</name>
</gene>
<sequence>MDVHRLSAKLNDVSASEDGFIRYLKGEFAAMDTAKHGTLSLLQFEKLLTFLGYDGEMKPETIFEKGNVDLKEGITVEEYCKAMSKFPDVKNRTNRLRALFLKFDHSNDGFAPKRDVVEEIRKMGVDIDKEILTKKHFPGHLSARNGDNKGSQKLHGSQVKFASLITIVMV</sequence>
<dbReference type="Proteomes" id="UP000683360">
    <property type="component" value="Unassembled WGS sequence"/>
</dbReference>
<accession>A0A8S3UEI1</accession>
<dbReference type="AlphaFoldDB" id="A0A8S3UEI1"/>
<dbReference type="Gene3D" id="1.10.238.10">
    <property type="entry name" value="EF-hand"/>
    <property type="match status" value="1"/>
</dbReference>
<dbReference type="InterPro" id="IPR011992">
    <property type="entry name" value="EF-hand-dom_pair"/>
</dbReference>
<evidence type="ECO:0000313" key="2">
    <source>
        <dbReference type="Proteomes" id="UP000683360"/>
    </source>
</evidence>
<dbReference type="SUPFAM" id="SSF47473">
    <property type="entry name" value="EF-hand"/>
    <property type="match status" value="1"/>
</dbReference>